<name>A0A1Q9ENP9_SYMMI</name>
<gene>
    <name evidence="2" type="ORF">AK812_SmicGene7446</name>
</gene>
<keyword evidence="3" id="KW-1185">Reference proteome</keyword>
<feature type="compositionally biased region" description="Acidic residues" evidence="1">
    <location>
        <begin position="144"/>
        <end position="168"/>
    </location>
</feature>
<dbReference type="AlphaFoldDB" id="A0A1Q9ENP9"/>
<proteinExistence type="predicted"/>
<organism evidence="2 3">
    <name type="scientific">Symbiodinium microadriaticum</name>
    <name type="common">Dinoflagellate</name>
    <name type="synonym">Zooxanthella microadriatica</name>
    <dbReference type="NCBI Taxonomy" id="2951"/>
    <lineage>
        <taxon>Eukaryota</taxon>
        <taxon>Sar</taxon>
        <taxon>Alveolata</taxon>
        <taxon>Dinophyceae</taxon>
        <taxon>Suessiales</taxon>
        <taxon>Symbiodiniaceae</taxon>
        <taxon>Symbiodinium</taxon>
    </lineage>
</organism>
<feature type="region of interest" description="Disordered" evidence="1">
    <location>
        <begin position="144"/>
        <end position="169"/>
    </location>
</feature>
<comment type="caution">
    <text evidence="2">The sequence shown here is derived from an EMBL/GenBank/DDBJ whole genome shotgun (WGS) entry which is preliminary data.</text>
</comment>
<evidence type="ECO:0000313" key="3">
    <source>
        <dbReference type="Proteomes" id="UP000186817"/>
    </source>
</evidence>
<evidence type="ECO:0000313" key="2">
    <source>
        <dbReference type="EMBL" id="OLQ09008.1"/>
    </source>
</evidence>
<dbReference type="Proteomes" id="UP000186817">
    <property type="component" value="Unassembled WGS sequence"/>
</dbReference>
<feature type="region of interest" description="Disordered" evidence="1">
    <location>
        <begin position="194"/>
        <end position="218"/>
    </location>
</feature>
<evidence type="ECO:0000256" key="1">
    <source>
        <dbReference type="SAM" id="MobiDB-lite"/>
    </source>
</evidence>
<accession>A0A1Q9ENP9</accession>
<reference evidence="2 3" key="1">
    <citation type="submission" date="2016-02" db="EMBL/GenBank/DDBJ databases">
        <title>Genome analysis of coral dinoflagellate symbionts highlights evolutionary adaptations to a symbiotic lifestyle.</title>
        <authorList>
            <person name="Aranda M."/>
            <person name="Li Y."/>
            <person name="Liew Y.J."/>
            <person name="Baumgarten S."/>
            <person name="Simakov O."/>
            <person name="Wilson M."/>
            <person name="Piel J."/>
            <person name="Ashoor H."/>
            <person name="Bougouffa S."/>
            <person name="Bajic V.B."/>
            <person name="Ryu T."/>
            <person name="Ravasi T."/>
            <person name="Bayer T."/>
            <person name="Micklem G."/>
            <person name="Kim H."/>
            <person name="Bhak J."/>
            <person name="Lajeunesse T.C."/>
            <person name="Voolstra C.R."/>
        </authorList>
    </citation>
    <scope>NUCLEOTIDE SEQUENCE [LARGE SCALE GENOMIC DNA]</scope>
    <source>
        <strain evidence="2 3">CCMP2467</strain>
    </source>
</reference>
<protein>
    <submittedName>
        <fullName evidence="2">Uncharacterized protein</fullName>
    </submittedName>
</protein>
<sequence>MVRNPSTEISLSDQQWIDDENDEFGEAFDGLGWTGKDLIEHLAEGLTYMSTQLQYGSINLKADNEGQLAAFGESLMVLVNRNNNKQDQCQKPQKNFFLTVQWLANSCQLEVPTFSVGIVYGHNDEELPEPDLEPGEIWEDSEYGSDQEQDLFGDEDSGPPNLSDEEIRDLDRKAMVTEIDRLIAMQAVQRTALSEIEKEEKTGTSKEQNSMRIPKGIR</sequence>
<dbReference type="EMBL" id="LSRX01000105">
    <property type="protein sequence ID" value="OLQ09008.1"/>
    <property type="molecule type" value="Genomic_DNA"/>
</dbReference>
<feature type="compositionally biased region" description="Basic and acidic residues" evidence="1">
    <location>
        <begin position="195"/>
        <end position="204"/>
    </location>
</feature>